<evidence type="ECO:0000256" key="2">
    <source>
        <dbReference type="ARBA" id="ARBA00022475"/>
    </source>
</evidence>
<dbReference type="PANTHER" id="PTHR30086:SF20">
    <property type="entry name" value="ARGININE EXPORTER PROTEIN ARGO-RELATED"/>
    <property type="match status" value="1"/>
</dbReference>
<evidence type="ECO:0000256" key="6">
    <source>
        <dbReference type="SAM" id="Phobius"/>
    </source>
</evidence>
<dbReference type="PANTHER" id="PTHR30086">
    <property type="entry name" value="ARGININE EXPORTER PROTEIN ARGO"/>
    <property type="match status" value="1"/>
</dbReference>
<keyword evidence="2" id="KW-1003">Cell membrane</keyword>
<feature type="transmembrane region" description="Helical" evidence="6">
    <location>
        <begin position="149"/>
        <end position="173"/>
    </location>
</feature>
<dbReference type="EMBL" id="CP106856">
    <property type="protein sequence ID" value="UYB36171.1"/>
    <property type="molecule type" value="Genomic_DNA"/>
</dbReference>
<evidence type="ECO:0000256" key="3">
    <source>
        <dbReference type="ARBA" id="ARBA00022692"/>
    </source>
</evidence>
<evidence type="ECO:0000256" key="4">
    <source>
        <dbReference type="ARBA" id="ARBA00022989"/>
    </source>
</evidence>
<feature type="transmembrane region" description="Helical" evidence="6">
    <location>
        <begin position="75"/>
        <end position="96"/>
    </location>
</feature>
<evidence type="ECO:0000256" key="5">
    <source>
        <dbReference type="ARBA" id="ARBA00023136"/>
    </source>
</evidence>
<dbReference type="RefSeq" id="WP_263127936.1">
    <property type="nucleotide sequence ID" value="NZ_CP106856.1"/>
</dbReference>
<feature type="transmembrane region" description="Helical" evidence="6">
    <location>
        <begin position="42"/>
        <end position="63"/>
    </location>
</feature>
<gene>
    <name evidence="7" type="ORF">N9A08_00235</name>
</gene>
<keyword evidence="8" id="KW-1185">Reference proteome</keyword>
<evidence type="ECO:0000256" key="1">
    <source>
        <dbReference type="ARBA" id="ARBA00004651"/>
    </source>
</evidence>
<name>A0ABY6FSJ0_9MICC</name>
<proteinExistence type="predicted"/>
<dbReference type="Proteomes" id="UP001063368">
    <property type="component" value="Chromosome"/>
</dbReference>
<organism evidence="7 8">
    <name type="scientific">Arthrobacter koreensis</name>
    <dbReference type="NCBI Taxonomy" id="199136"/>
    <lineage>
        <taxon>Bacteria</taxon>
        <taxon>Bacillati</taxon>
        <taxon>Actinomycetota</taxon>
        <taxon>Actinomycetes</taxon>
        <taxon>Micrococcales</taxon>
        <taxon>Micrococcaceae</taxon>
        <taxon>Arthrobacter</taxon>
    </lineage>
</organism>
<keyword evidence="5 6" id="KW-0472">Membrane</keyword>
<feature type="transmembrane region" description="Helical" evidence="6">
    <location>
        <begin position="6"/>
        <end position="30"/>
    </location>
</feature>
<keyword evidence="4 6" id="KW-1133">Transmembrane helix</keyword>
<keyword evidence="3 6" id="KW-0812">Transmembrane</keyword>
<evidence type="ECO:0000313" key="7">
    <source>
        <dbReference type="EMBL" id="UYB36171.1"/>
    </source>
</evidence>
<reference evidence="7" key="1">
    <citation type="submission" date="2022-09" db="EMBL/GenBank/DDBJ databases">
        <authorList>
            <person name="Li D."/>
            <person name="Cheng J."/>
            <person name="Li Y."/>
        </authorList>
    </citation>
    <scope>NUCLEOTIDE SEQUENCE</scope>
    <source>
        <strain evidence="7">DL</strain>
    </source>
</reference>
<dbReference type="Pfam" id="PF01810">
    <property type="entry name" value="LysE"/>
    <property type="match status" value="1"/>
</dbReference>
<evidence type="ECO:0000313" key="8">
    <source>
        <dbReference type="Proteomes" id="UP001063368"/>
    </source>
</evidence>
<feature type="transmembrane region" description="Helical" evidence="6">
    <location>
        <begin position="185"/>
        <end position="203"/>
    </location>
</feature>
<protein>
    <submittedName>
        <fullName evidence="7">LysE/ArgO family amino acid transporter</fullName>
    </submittedName>
</protein>
<comment type="subcellular location">
    <subcellularLocation>
        <location evidence="1">Cell membrane</location>
        <topology evidence="1">Multi-pass membrane protein</topology>
    </subcellularLocation>
</comment>
<dbReference type="InterPro" id="IPR001123">
    <property type="entry name" value="LeuE-type"/>
</dbReference>
<sequence length="205" mass="21040">MNTLSLAPALAGFGSGLALIVAIGAQNAFVLRQGLRREHLPAVIAVCILSDAVLILAGTAGIGRLTQTAPLALDIIRWAGAAFLLAYAFLSLRRALNPSALQAGGQPGGTLAAAVLTCLSLTWLNPHVYLDTVVLLGSLAATHGPDGRWVFAAGAVAASTMWFTALGFGARLLGPVFARPRAWQFLDAGIAVFMVLLAVSLVAGS</sequence>
<accession>A0ABY6FSJ0</accession>